<dbReference type="OrthoDB" id="1316910at2"/>
<dbReference type="Gene3D" id="3.20.20.450">
    <property type="entry name" value="EAL domain"/>
    <property type="match status" value="1"/>
</dbReference>
<dbReference type="RefSeq" id="WP_086712537.1">
    <property type="nucleotide sequence ID" value="NZ_AP025493.1"/>
</dbReference>
<dbReference type="EMBL" id="VXJS01000004">
    <property type="protein sequence ID" value="KAA8677826.1"/>
    <property type="molecule type" value="Genomic_DNA"/>
</dbReference>
<evidence type="ECO:0000256" key="4">
    <source>
        <dbReference type="ARBA" id="ARBA00022989"/>
    </source>
</evidence>
<evidence type="ECO:0000313" key="9">
    <source>
        <dbReference type="EMBL" id="KAA8677826.1"/>
    </source>
</evidence>
<dbReference type="GO" id="GO:0005886">
    <property type="term" value="C:plasma membrane"/>
    <property type="evidence" value="ECO:0007669"/>
    <property type="project" value="UniProtKB-SubCell"/>
</dbReference>
<dbReference type="PROSITE" id="PS50883">
    <property type="entry name" value="EAL"/>
    <property type="match status" value="1"/>
</dbReference>
<comment type="caution">
    <text evidence="9">The sequence shown here is derived from an EMBL/GenBank/DDBJ whole genome shotgun (WGS) entry which is preliminary data.</text>
</comment>
<evidence type="ECO:0000256" key="2">
    <source>
        <dbReference type="ARBA" id="ARBA00022475"/>
    </source>
</evidence>
<dbReference type="Pfam" id="PF00990">
    <property type="entry name" value="GGDEF"/>
    <property type="match status" value="1"/>
</dbReference>
<dbReference type="InterPro" id="IPR043128">
    <property type="entry name" value="Rev_trsase/Diguanyl_cyclase"/>
</dbReference>
<dbReference type="Proteomes" id="UP000322521">
    <property type="component" value="Unassembled WGS sequence"/>
</dbReference>
<comment type="subcellular location">
    <subcellularLocation>
        <location evidence="1">Cell membrane</location>
        <topology evidence="1">Multi-pass membrane protein</topology>
    </subcellularLocation>
</comment>
<dbReference type="InterPro" id="IPR001633">
    <property type="entry name" value="EAL_dom"/>
</dbReference>
<feature type="transmembrane region" description="Helical" evidence="6">
    <location>
        <begin position="355"/>
        <end position="377"/>
    </location>
</feature>
<keyword evidence="10" id="KW-1185">Reference proteome</keyword>
<dbReference type="NCBIfam" id="TIGR00254">
    <property type="entry name" value="GGDEF"/>
    <property type="match status" value="1"/>
</dbReference>
<keyword evidence="2" id="KW-1003">Cell membrane</keyword>
<reference evidence="9 10" key="1">
    <citation type="submission" date="2019-09" db="EMBL/GenBank/DDBJ databases">
        <title>Draft genome sequence of various Type strains from the CCUG.</title>
        <authorList>
            <person name="Pineiro-Iglesias B."/>
            <person name="Tunovic T."/>
            <person name="Unosson C."/>
            <person name="Inganas E."/>
            <person name="Ohlen M."/>
            <person name="Cardew S."/>
            <person name="Jensie-Markopoulos S."/>
            <person name="Salva-Serra F."/>
            <person name="Jaen-Luchoro D."/>
            <person name="Karlsson R."/>
            <person name="Svensson-Stadler L."/>
            <person name="Chun J."/>
            <person name="Moore E."/>
        </authorList>
    </citation>
    <scope>NUCLEOTIDE SEQUENCE [LARGE SCALE GENOMIC DNA]</scope>
    <source>
        <strain evidence="9 10">CCUG 56969T</strain>
    </source>
</reference>
<dbReference type="Pfam" id="PF08269">
    <property type="entry name" value="dCache_2"/>
    <property type="match status" value="1"/>
</dbReference>
<dbReference type="AlphaFoldDB" id="A0A5M9P0L0"/>
<keyword evidence="4 6" id="KW-1133">Transmembrane helix</keyword>
<dbReference type="Gene3D" id="3.30.70.270">
    <property type="match status" value="1"/>
</dbReference>
<accession>A0A5M9P0L0</accession>
<keyword evidence="5 6" id="KW-0472">Membrane</keyword>
<dbReference type="SMART" id="SM01049">
    <property type="entry name" value="Cache_2"/>
    <property type="match status" value="1"/>
</dbReference>
<evidence type="ECO:0000256" key="5">
    <source>
        <dbReference type="ARBA" id="ARBA00023136"/>
    </source>
</evidence>
<dbReference type="InterPro" id="IPR029787">
    <property type="entry name" value="Nucleotide_cyclase"/>
</dbReference>
<dbReference type="InterPro" id="IPR000160">
    <property type="entry name" value="GGDEF_dom"/>
</dbReference>
<dbReference type="SUPFAM" id="SSF55073">
    <property type="entry name" value="Nucleotide cyclase"/>
    <property type="match status" value="1"/>
</dbReference>
<dbReference type="InterPro" id="IPR033480">
    <property type="entry name" value="sCache_2"/>
</dbReference>
<dbReference type="PANTHER" id="PTHR33121:SF70">
    <property type="entry name" value="SIGNALING PROTEIN YKOW"/>
    <property type="match status" value="1"/>
</dbReference>
<dbReference type="Pfam" id="PF00563">
    <property type="entry name" value="EAL"/>
    <property type="match status" value="1"/>
</dbReference>
<dbReference type="PROSITE" id="PS50887">
    <property type="entry name" value="GGDEF"/>
    <property type="match status" value="1"/>
</dbReference>
<feature type="domain" description="EAL" evidence="7">
    <location>
        <begin position="581"/>
        <end position="835"/>
    </location>
</feature>
<dbReference type="SMART" id="SM00267">
    <property type="entry name" value="GGDEF"/>
    <property type="match status" value="1"/>
</dbReference>
<dbReference type="GO" id="GO:0071111">
    <property type="term" value="F:cyclic-guanylate-specific phosphodiesterase activity"/>
    <property type="evidence" value="ECO:0007669"/>
    <property type="project" value="InterPro"/>
</dbReference>
<protein>
    <submittedName>
        <fullName evidence="9">EAL domain-containing protein</fullName>
    </submittedName>
</protein>
<dbReference type="InterPro" id="IPR035919">
    <property type="entry name" value="EAL_sf"/>
</dbReference>
<evidence type="ECO:0000256" key="6">
    <source>
        <dbReference type="SAM" id="Phobius"/>
    </source>
</evidence>
<evidence type="ECO:0000256" key="3">
    <source>
        <dbReference type="ARBA" id="ARBA00022692"/>
    </source>
</evidence>
<sequence>MLHINDKKLVWFTKYLPITIIIFSAIILNMAMFKSVNQKVKALVELIRTDYIAAQKGSIEAQVLQVSQQIKHTQSLVEGEVKKRITRRLDRAYTAAQNIYSSNQHLPEEKLKQLILNEIRKLSYAEKQEYIYAYDMQGTSLVHPLNPEIENTNQLKTTDSQGVAVIKEQIELLKQSNGAFSRYFVPRPELEGRDLEKPYIESAHYEKLTYIRRFEPFDWYFGTGVSLDDVKRASYQRILEILSRVTVGDNGYLFVFEQNGDSLLHANRINIGQGINVYDDLGSRFKHDVLAKSEEGGFVDYITADKNGVIGPKSSYVKKVGDWHWIVGTGVYLNNVNASIEKRKNELLAESRNEFGLVLILSVLVTMSCIFISALISRRISIRFSQMEQRIADDFSRIQNSRRRLQHMAKHDSLTALPNRSELELQVSRAIARSKLEGKLVALVFVDLDNFKRINDQFGHASGDELLKQIGQRFEDILGANDIVSRFGGDEFVFCLPGIHDLSDAEQKVQKIQDVFNPSFNLNGVTVSTRCSAGVSMYPYDGTEVEELLTKADIVLYKAKESSKGDAVFYDDVINRKVKYDYSVEKQLETALERGEFSVFYQPQVDAHSKQLKGVEALCRWSNGSLGFVSPLDFIPAAERVGKIHEIGEFVLRRACEDTLNLMPNGPEAIGVSVNVSPKQVFELGFDEKVIRLVEEIGIAPQRVTLELTENILIKDLHIVEPILRRLRDYGFGISLDDFGTGFSSLNYLNILPISEIKIDRSFIGKLNSNQHSETLVKAIIDIGASCQMKVVAEGVETPEQMAKLQQYHCDLLQGYYFDKPLSAQGLVDAYFPVEPEACV</sequence>
<dbReference type="CDD" id="cd01948">
    <property type="entry name" value="EAL"/>
    <property type="match status" value="1"/>
</dbReference>
<dbReference type="Gene3D" id="3.30.450.20">
    <property type="entry name" value="PAS domain"/>
    <property type="match status" value="2"/>
</dbReference>
<keyword evidence="3 6" id="KW-0812">Transmembrane</keyword>
<evidence type="ECO:0000256" key="1">
    <source>
        <dbReference type="ARBA" id="ARBA00004651"/>
    </source>
</evidence>
<feature type="domain" description="GGDEF" evidence="8">
    <location>
        <begin position="439"/>
        <end position="572"/>
    </location>
</feature>
<evidence type="ECO:0000313" key="10">
    <source>
        <dbReference type="Proteomes" id="UP000322521"/>
    </source>
</evidence>
<name>A0A5M9P0L0_9VIBR</name>
<dbReference type="InterPro" id="IPR004010">
    <property type="entry name" value="Double_Cache_2"/>
</dbReference>
<dbReference type="SMART" id="SM00052">
    <property type="entry name" value="EAL"/>
    <property type="match status" value="1"/>
</dbReference>
<organism evidence="9 10">
    <name type="scientific">Vibrio gigantis</name>
    <dbReference type="NCBI Taxonomy" id="296199"/>
    <lineage>
        <taxon>Bacteria</taxon>
        <taxon>Pseudomonadati</taxon>
        <taxon>Pseudomonadota</taxon>
        <taxon>Gammaproteobacteria</taxon>
        <taxon>Vibrionales</taxon>
        <taxon>Vibrionaceae</taxon>
        <taxon>Vibrio</taxon>
    </lineage>
</organism>
<gene>
    <name evidence="9" type="ORF">F4W18_09760</name>
</gene>
<dbReference type="PANTHER" id="PTHR33121">
    <property type="entry name" value="CYCLIC DI-GMP PHOSPHODIESTERASE PDEF"/>
    <property type="match status" value="1"/>
</dbReference>
<evidence type="ECO:0000259" key="8">
    <source>
        <dbReference type="PROSITE" id="PS50887"/>
    </source>
</evidence>
<dbReference type="CDD" id="cd01949">
    <property type="entry name" value="GGDEF"/>
    <property type="match status" value="1"/>
</dbReference>
<dbReference type="SUPFAM" id="SSF141868">
    <property type="entry name" value="EAL domain-like"/>
    <property type="match status" value="1"/>
</dbReference>
<dbReference type="InterPro" id="IPR050706">
    <property type="entry name" value="Cyclic-di-GMP_PDE-like"/>
</dbReference>
<proteinExistence type="predicted"/>
<feature type="transmembrane region" description="Helical" evidence="6">
    <location>
        <begin position="12"/>
        <end position="33"/>
    </location>
</feature>
<evidence type="ECO:0000259" key="7">
    <source>
        <dbReference type="PROSITE" id="PS50883"/>
    </source>
</evidence>